<evidence type="ECO:0000256" key="2">
    <source>
        <dbReference type="ARBA" id="ARBA00009695"/>
    </source>
</evidence>
<accession>A0A1F5NW92</accession>
<evidence type="ECO:0000256" key="1">
    <source>
        <dbReference type="ARBA" id="ARBA00004496"/>
    </source>
</evidence>
<proteinExistence type="inferred from homology"/>
<dbReference type="AlphaFoldDB" id="A0A1F5NW92"/>
<comment type="function">
    <text evidence="5">Modulates RecA activity.</text>
</comment>
<sequence>MNAYDKAINLLKIRLHHSEELAKKLSLRGYKQSEVNDVIFRLTKEGLLDNAQFAQAFLDSLIKYKTFGFFGLKAKLLSRGIDSQEAETLLKEYLPLEKEKEIAERFVEKQKETDKVKLAQSLSRKGFRNQVIKRILDL</sequence>
<evidence type="ECO:0000313" key="7">
    <source>
        <dbReference type="EMBL" id="OGE81928.1"/>
    </source>
</evidence>
<dbReference type="PANTHER" id="PTHR33602:SF1">
    <property type="entry name" value="REGULATORY PROTEIN RECX FAMILY PROTEIN"/>
    <property type="match status" value="1"/>
</dbReference>
<name>A0A1F5NW92_9BACT</name>
<dbReference type="Proteomes" id="UP000178892">
    <property type="component" value="Unassembled WGS sequence"/>
</dbReference>
<evidence type="ECO:0000259" key="6">
    <source>
        <dbReference type="Pfam" id="PF21982"/>
    </source>
</evidence>
<dbReference type="Pfam" id="PF21982">
    <property type="entry name" value="RecX_HTH1"/>
    <property type="match status" value="1"/>
</dbReference>
<dbReference type="PANTHER" id="PTHR33602">
    <property type="entry name" value="REGULATORY PROTEIN RECX FAMILY PROTEIN"/>
    <property type="match status" value="1"/>
</dbReference>
<keyword evidence="4 5" id="KW-0963">Cytoplasm</keyword>
<dbReference type="Gene3D" id="1.10.10.10">
    <property type="entry name" value="Winged helix-like DNA-binding domain superfamily/Winged helix DNA-binding domain"/>
    <property type="match status" value="1"/>
</dbReference>
<organism evidence="7 8">
    <name type="scientific">Candidatus Doudnabacteria bacterium RIFCSPHIGHO2_01_FULL_46_24</name>
    <dbReference type="NCBI Taxonomy" id="1817825"/>
    <lineage>
        <taxon>Bacteria</taxon>
        <taxon>Candidatus Doudnaibacteriota</taxon>
    </lineage>
</organism>
<gene>
    <name evidence="5" type="primary">recX</name>
    <name evidence="7" type="ORF">A2720_02005</name>
</gene>
<comment type="caution">
    <text evidence="7">The sequence shown here is derived from an EMBL/GenBank/DDBJ whole genome shotgun (WGS) entry which is preliminary data.</text>
</comment>
<reference evidence="7 8" key="1">
    <citation type="journal article" date="2016" name="Nat. Commun.">
        <title>Thousands of microbial genomes shed light on interconnected biogeochemical processes in an aquifer system.</title>
        <authorList>
            <person name="Anantharaman K."/>
            <person name="Brown C.T."/>
            <person name="Hug L.A."/>
            <person name="Sharon I."/>
            <person name="Castelle C.J."/>
            <person name="Probst A.J."/>
            <person name="Thomas B.C."/>
            <person name="Singh A."/>
            <person name="Wilkins M.J."/>
            <person name="Karaoz U."/>
            <person name="Brodie E.L."/>
            <person name="Williams K.H."/>
            <person name="Hubbard S.S."/>
            <person name="Banfield J.F."/>
        </authorList>
    </citation>
    <scope>NUCLEOTIDE SEQUENCE [LARGE SCALE GENOMIC DNA]</scope>
</reference>
<feature type="domain" description="RecX first three-helical" evidence="6">
    <location>
        <begin position="3"/>
        <end position="42"/>
    </location>
</feature>
<dbReference type="InterPro" id="IPR053926">
    <property type="entry name" value="RecX_HTH_1st"/>
</dbReference>
<evidence type="ECO:0000313" key="8">
    <source>
        <dbReference type="Proteomes" id="UP000178892"/>
    </source>
</evidence>
<comment type="subcellular location">
    <subcellularLocation>
        <location evidence="1 5">Cytoplasm</location>
    </subcellularLocation>
</comment>
<evidence type="ECO:0000256" key="4">
    <source>
        <dbReference type="ARBA" id="ARBA00022490"/>
    </source>
</evidence>
<dbReference type="GO" id="GO:0005737">
    <property type="term" value="C:cytoplasm"/>
    <property type="evidence" value="ECO:0007669"/>
    <property type="project" value="UniProtKB-SubCell"/>
</dbReference>
<evidence type="ECO:0000256" key="3">
    <source>
        <dbReference type="ARBA" id="ARBA00018111"/>
    </source>
</evidence>
<evidence type="ECO:0000256" key="5">
    <source>
        <dbReference type="HAMAP-Rule" id="MF_01114"/>
    </source>
</evidence>
<dbReference type="InterPro" id="IPR003783">
    <property type="entry name" value="Regulatory_RecX"/>
</dbReference>
<protein>
    <recommendedName>
        <fullName evidence="3 5">Regulatory protein RecX</fullName>
    </recommendedName>
</protein>
<dbReference type="GO" id="GO:0006282">
    <property type="term" value="P:regulation of DNA repair"/>
    <property type="evidence" value="ECO:0007669"/>
    <property type="project" value="UniProtKB-UniRule"/>
</dbReference>
<comment type="similarity">
    <text evidence="2 5">Belongs to the RecX family.</text>
</comment>
<dbReference type="STRING" id="1817825.A2720_02005"/>
<dbReference type="HAMAP" id="MF_01114">
    <property type="entry name" value="RecX"/>
    <property type="match status" value="1"/>
</dbReference>
<dbReference type="InterPro" id="IPR036388">
    <property type="entry name" value="WH-like_DNA-bd_sf"/>
</dbReference>
<dbReference type="EMBL" id="MFEL01000001">
    <property type="protein sequence ID" value="OGE81928.1"/>
    <property type="molecule type" value="Genomic_DNA"/>
</dbReference>